<dbReference type="GO" id="GO:0005886">
    <property type="term" value="C:plasma membrane"/>
    <property type="evidence" value="ECO:0007669"/>
    <property type="project" value="UniProtKB-SubCell"/>
</dbReference>
<accession>A0A4V6NSJ7</accession>
<dbReference type="RefSeq" id="WP_132847430.1">
    <property type="nucleotide sequence ID" value="NZ_SLYC01000002.1"/>
</dbReference>
<reference evidence="9 10" key="1">
    <citation type="submission" date="2019-03" db="EMBL/GenBank/DDBJ databases">
        <title>Genomic Encyclopedia of Type Strains, Phase IV (KMG-IV): sequencing the most valuable type-strain genomes for metagenomic binning, comparative biology and taxonomic classification.</title>
        <authorList>
            <person name="Goeker M."/>
        </authorList>
    </citation>
    <scope>NUCLEOTIDE SEQUENCE [LARGE SCALE GENOMIC DNA]</scope>
    <source>
        <strain evidence="9 10">DSM 100013</strain>
    </source>
</reference>
<proteinExistence type="inferred from homology"/>
<dbReference type="AlphaFoldDB" id="A0A4V6NSJ7"/>
<evidence type="ECO:0000313" key="10">
    <source>
        <dbReference type="Proteomes" id="UP000295504"/>
    </source>
</evidence>
<feature type="transmembrane region" description="Helical" evidence="7">
    <location>
        <begin position="52"/>
        <end position="70"/>
    </location>
</feature>
<sequence>MSFMWESVILVIAGIILLRISGCKSISQMTISQTVVMISIGSIIIQPIVETSVWKTVVAAVIFITFLIFVEHIQVKSNLMENFLMGKAKVVIQEGGLVVENMKKLRFTVDQLEMRLSQQGISSNITDVKVATIEANGQLG</sequence>
<keyword evidence="4 7" id="KW-0812">Transmembrane</keyword>
<evidence type="ECO:0000256" key="6">
    <source>
        <dbReference type="ARBA" id="ARBA00023136"/>
    </source>
</evidence>
<dbReference type="OrthoDB" id="1796697at2"/>
<evidence type="ECO:0000256" key="7">
    <source>
        <dbReference type="SAM" id="Phobius"/>
    </source>
</evidence>
<comment type="caution">
    <text evidence="9">The sequence shown here is derived from an EMBL/GenBank/DDBJ whole genome shotgun (WGS) entry which is preliminary data.</text>
</comment>
<keyword evidence="3" id="KW-1003">Cell membrane</keyword>
<evidence type="ECO:0000259" key="8">
    <source>
        <dbReference type="Pfam" id="PF04239"/>
    </source>
</evidence>
<evidence type="ECO:0000256" key="1">
    <source>
        <dbReference type="ARBA" id="ARBA00004651"/>
    </source>
</evidence>
<dbReference type="PANTHER" id="PTHR34582">
    <property type="entry name" value="UPF0702 TRANSMEMBRANE PROTEIN YCAP"/>
    <property type="match status" value="1"/>
</dbReference>
<name>A0A4V6NSJ7_9FIRM</name>
<feature type="domain" description="YetF C-terminal" evidence="8">
    <location>
        <begin position="76"/>
        <end position="139"/>
    </location>
</feature>
<dbReference type="Gene3D" id="3.30.240.20">
    <property type="entry name" value="bsu07140 like domains"/>
    <property type="match status" value="1"/>
</dbReference>
<dbReference type="Proteomes" id="UP000295504">
    <property type="component" value="Unassembled WGS sequence"/>
</dbReference>
<evidence type="ECO:0000256" key="2">
    <source>
        <dbReference type="ARBA" id="ARBA00006448"/>
    </source>
</evidence>
<dbReference type="InterPro" id="IPR023090">
    <property type="entry name" value="UPF0702_alpha/beta_dom_sf"/>
</dbReference>
<dbReference type="PANTHER" id="PTHR34582:SF2">
    <property type="entry name" value="UPF0702 TRANSMEMBRANE PROTEIN YDFR"/>
    <property type="match status" value="1"/>
</dbReference>
<dbReference type="EMBL" id="SLYC01000002">
    <property type="protein sequence ID" value="TCQ07084.1"/>
    <property type="molecule type" value="Genomic_DNA"/>
</dbReference>
<evidence type="ECO:0000256" key="3">
    <source>
        <dbReference type="ARBA" id="ARBA00022475"/>
    </source>
</evidence>
<dbReference type="Pfam" id="PF04239">
    <property type="entry name" value="DUF421"/>
    <property type="match status" value="1"/>
</dbReference>
<evidence type="ECO:0000256" key="4">
    <source>
        <dbReference type="ARBA" id="ARBA00022692"/>
    </source>
</evidence>
<evidence type="ECO:0000256" key="5">
    <source>
        <dbReference type="ARBA" id="ARBA00022989"/>
    </source>
</evidence>
<protein>
    <submittedName>
        <fullName evidence="9">Uncharacterized protein DUF421</fullName>
    </submittedName>
</protein>
<dbReference type="InterPro" id="IPR007353">
    <property type="entry name" value="DUF421"/>
</dbReference>
<gene>
    <name evidence="9" type="ORF">EDD79_100280</name>
</gene>
<comment type="subcellular location">
    <subcellularLocation>
        <location evidence="1">Cell membrane</location>
        <topology evidence="1">Multi-pass membrane protein</topology>
    </subcellularLocation>
</comment>
<organism evidence="9 10">
    <name type="scientific">Serpentinicella alkaliphila</name>
    <dbReference type="NCBI Taxonomy" id="1734049"/>
    <lineage>
        <taxon>Bacteria</taxon>
        <taxon>Bacillati</taxon>
        <taxon>Bacillota</taxon>
        <taxon>Clostridia</taxon>
        <taxon>Peptostreptococcales</taxon>
        <taxon>Natronincolaceae</taxon>
        <taxon>Serpentinicella</taxon>
    </lineage>
</organism>
<comment type="similarity">
    <text evidence="2">Belongs to the UPF0702 family.</text>
</comment>
<evidence type="ECO:0000313" key="9">
    <source>
        <dbReference type="EMBL" id="TCQ07084.1"/>
    </source>
</evidence>
<keyword evidence="5 7" id="KW-1133">Transmembrane helix</keyword>
<keyword evidence="10" id="KW-1185">Reference proteome</keyword>
<keyword evidence="6 7" id="KW-0472">Membrane</keyword>